<name>G2G769_9ACTN</name>
<keyword evidence="2" id="KW-1185">Reference proteome</keyword>
<comment type="caution">
    <text evidence="1">The sequence shown here is derived from an EMBL/GenBank/DDBJ whole genome shotgun (WGS) entry which is preliminary data.</text>
</comment>
<protein>
    <submittedName>
        <fullName evidence="1">Uncharacterized protein</fullName>
    </submittedName>
</protein>
<dbReference type="PATRIC" id="fig|700597.3.peg.1290"/>
<evidence type="ECO:0000313" key="1">
    <source>
        <dbReference type="EMBL" id="EGX60610.1"/>
    </source>
</evidence>
<evidence type="ECO:0000313" key="2">
    <source>
        <dbReference type="Proteomes" id="UP000004217"/>
    </source>
</evidence>
<organism evidence="1 2">
    <name type="scientific">Streptomyces zinciresistens K42</name>
    <dbReference type="NCBI Taxonomy" id="700597"/>
    <lineage>
        <taxon>Bacteria</taxon>
        <taxon>Bacillati</taxon>
        <taxon>Actinomycetota</taxon>
        <taxon>Actinomycetes</taxon>
        <taxon>Kitasatosporales</taxon>
        <taxon>Streptomycetaceae</taxon>
        <taxon>Streptomyces</taxon>
    </lineage>
</organism>
<proteinExistence type="predicted"/>
<dbReference type="Proteomes" id="UP000004217">
    <property type="component" value="Unassembled WGS sequence"/>
</dbReference>
<reference evidence="1 2" key="1">
    <citation type="submission" date="2011-08" db="EMBL/GenBank/DDBJ databases">
        <authorList>
            <person name="Lin Y."/>
            <person name="Hao X."/>
            <person name="Johnstone L."/>
            <person name="Miller S.J."/>
            <person name="Wei G."/>
            <person name="Rensing C."/>
        </authorList>
    </citation>
    <scope>NUCLEOTIDE SEQUENCE [LARGE SCALE GENOMIC DNA]</scope>
    <source>
        <strain evidence="1 2">K42</strain>
    </source>
</reference>
<dbReference type="RefSeq" id="WP_007492632.1">
    <property type="nucleotide sequence ID" value="NZ_AGBF01000012.1"/>
</dbReference>
<dbReference type="AlphaFoldDB" id="G2G769"/>
<accession>G2G769</accession>
<gene>
    <name evidence="1" type="ORF">SZN_06656</name>
</gene>
<sequence length="236" mass="26284">MTFPSLRLSYNPRAIEPTDKNLSLVPYITQRTGEDAAPDNLIITRHPTGLRLCYADEDPRDRDPRGALWARCGWNPVDAQGRITGEPQWKLIHPHRQMVCMQTMLCQVCTRPARTPLGFIFLAGPRDYDPSQPSILTNQPPVCRRHARAAARLCKHLENDPMVFLARSAPLYGVDGTLYGRDGRGGVKVVAQPEAPLPYGHPNIGTFLASQLVRRLQSFRVVGLLELLKELATSAA</sequence>
<dbReference type="EMBL" id="AGBF01000012">
    <property type="protein sequence ID" value="EGX60610.1"/>
    <property type="molecule type" value="Genomic_DNA"/>
</dbReference>